<reference evidence="1" key="1">
    <citation type="submission" date="2024-12" db="EMBL/GenBank/DDBJ databases">
        <title>Comparative genomics and development of molecular markers within Purpureocillium lilacinum and among Purpureocillium species.</title>
        <authorList>
            <person name="Yeh Z.-Y."/>
            <person name="Ni N.-T."/>
            <person name="Lo P.-H."/>
            <person name="Mushyakhwo K."/>
            <person name="Lin C.-F."/>
            <person name="Nai Y.-S."/>
        </authorList>
    </citation>
    <scope>NUCLEOTIDE SEQUENCE</scope>
    <source>
        <strain evidence="1">NCHU-NPUST-175</strain>
    </source>
</reference>
<evidence type="ECO:0000313" key="2">
    <source>
        <dbReference type="Proteomes" id="UP001638806"/>
    </source>
</evidence>
<dbReference type="Proteomes" id="UP001638806">
    <property type="component" value="Unassembled WGS sequence"/>
</dbReference>
<evidence type="ECO:0000313" key="1">
    <source>
        <dbReference type="EMBL" id="KAL3958412.1"/>
    </source>
</evidence>
<protein>
    <submittedName>
        <fullName evidence="1">Uncharacterized protein</fullName>
    </submittedName>
</protein>
<keyword evidence="2" id="KW-1185">Reference proteome</keyword>
<dbReference type="EMBL" id="JBGNUJ010000006">
    <property type="protein sequence ID" value="KAL3958412.1"/>
    <property type="molecule type" value="Genomic_DNA"/>
</dbReference>
<gene>
    <name evidence="1" type="ORF">ACCO45_006574</name>
</gene>
<name>A0ACC4DRA3_PURLI</name>
<organism evidence="1 2">
    <name type="scientific">Purpureocillium lilacinum</name>
    <name type="common">Paecilomyces lilacinus</name>
    <dbReference type="NCBI Taxonomy" id="33203"/>
    <lineage>
        <taxon>Eukaryota</taxon>
        <taxon>Fungi</taxon>
        <taxon>Dikarya</taxon>
        <taxon>Ascomycota</taxon>
        <taxon>Pezizomycotina</taxon>
        <taxon>Sordariomycetes</taxon>
        <taxon>Hypocreomycetidae</taxon>
        <taxon>Hypocreales</taxon>
        <taxon>Ophiocordycipitaceae</taxon>
        <taxon>Purpureocillium</taxon>
    </lineage>
</organism>
<comment type="caution">
    <text evidence="1">The sequence shown here is derived from an EMBL/GenBank/DDBJ whole genome shotgun (WGS) entry which is preliminary data.</text>
</comment>
<accession>A0ACC4DRA3</accession>
<sequence>MVGWSCGAGDRWRARRLGRQSTEAGALSQGTVQGRPGVCRQRRASAAPPPPPSLQAAVEDGLLGDDSSSDPAVDGGGRTASPPYRRPGWECFTATLAQQNMMINQNTMERVVVPGAGWLGDSRIWRRDREGLLGGARKPQSGTDIVHAGQQYTGLYNYPRTAGAVTVHGRSTEYNTNSIQRPIESRQPTVPLRQTT</sequence>
<proteinExistence type="predicted"/>